<sequence>MSTTFSNIPPEMFAQISVYLEPPDLNTVLLLSRQSHAVVVPILWREIDLGRISKGLNLPNHKRSTRSQNASSALTNLIHTKRLVWDLKEVDANPSDIRRAIKLFNHEVATLRKILPSARNLRAMQLGIHSWTMLGVTDKPTLALARKADQTMLSMIRLLRQTGSFNIALSFGNLISRPAQHYMNTIVFEFPERIISLAMPSNAVDVKNYIAECQNLENLEFRNSSSKDLSSLLIQNKSLKSITCDNCWVQPVSWLKRLSVNSSEGLSSTQWGQIFELSELEYLDVSIDGRNRLYAAPSVVHSPSAMRKLKHFFFTYQSNEHDPPHGLFKTIALAGSTIQSLKIYSRISDEDFQVFVDECPCLSTVYFRPQHAEKFTTHGMLSLSRAKRLRVLQLDYSCPPLTFDVVKNIVLGCPSLMEVSVHMFSLNFKAIRTEGWDQHIRPSVDSPLFHHIQVQTLRRELLNGGYVEKFVSDTKVGV</sequence>
<accession>A0A1U7LQR5</accession>
<organism evidence="2 3">
    <name type="scientific">Neolecta irregularis (strain DAH-3)</name>
    <dbReference type="NCBI Taxonomy" id="1198029"/>
    <lineage>
        <taxon>Eukaryota</taxon>
        <taxon>Fungi</taxon>
        <taxon>Dikarya</taxon>
        <taxon>Ascomycota</taxon>
        <taxon>Taphrinomycotina</taxon>
        <taxon>Neolectales</taxon>
        <taxon>Neolectaceae</taxon>
        <taxon>Neolecta</taxon>
    </lineage>
</organism>
<dbReference type="AlphaFoldDB" id="A0A1U7LQR5"/>
<name>A0A1U7LQR5_NEOID</name>
<dbReference type="EMBL" id="LXFE01000569">
    <property type="protein sequence ID" value="OLL24923.1"/>
    <property type="molecule type" value="Genomic_DNA"/>
</dbReference>
<proteinExistence type="predicted"/>
<dbReference type="PROSITE" id="PS50181">
    <property type="entry name" value="FBOX"/>
    <property type="match status" value="1"/>
</dbReference>
<comment type="caution">
    <text evidence="2">The sequence shown here is derived from an EMBL/GenBank/DDBJ whole genome shotgun (WGS) entry which is preliminary data.</text>
</comment>
<dbReference type="InterPro" id="IPR001810">
    <property type="entry name" value="F-box_dom"/>
</dbReference>
<reference evidence="2 3" key="1">
    <citation type="submission" date="2016-04" db="EMBL/GenBank/DDBJ databases">
        <title>Evolutionary innovation and constraint leading to complex multicellularity in the Ascomycota.</title>
        <authorList>
            <person name="Cisse O."/>
            <person name="Nguyen A."/>
            <person name="Hewitt D.A."/>
            <person name="Jedd G."/>
            <person name="Stajich J.E."/>
        </authorList>
    </citation>
    <scope>NUCLEOTIDE SEQUENCE [LARGE SCALE GENOMIC DNA]</scope>
    <source>
        <strain evidence="2 3">DAH-3</strain>
    </source>
</reference>
<dbReference type="Proteomes" id="UP000186594">
    <property type="component" value="Unassembled WGS sequence"/>
</dbReference>
<gene>
    <name evidence="2" type="ORF">NEOLI_003858</name>
</gene>
<keyword evidence="3" id="KW-1185">Reference proteome</keyword>
<dbReference type="Gene3D" id="3.80.10.10">
    <property type="entry name" value="Ribonuclease Inhibitor"/>
    <property type="match status" value="1"/>
</dbReference>
<evidence type="ECO:0000259" key="1">
    <source>
        <dbReference type="PROSITE" id="PS50181"/>
    </source>
</evidence>
<dbReference type="InterPro" id="IPR032675">
    <property type="entry name" value="LRR_dom_sf"/>
</dbReference>
<dbReference type="SUPFAM" id="SSF52047">
    <property type="entry name" value="RNI-like"/>
    <property type="match status" value="1"/>
</dbReference>
<evidence type="ECO:0000313" key="3">
    <source>
        <dbReference type="Proteomes" id="UP000186594"/>
    </source>
</evidence>
<protein>
    <recommendedName>
        <fullName evidence="1">F-box domain-containing protein</fullName>
    </recommendedName>
</protein>
<feature type="domain" description="F-box" evidence="1">
    <location>
        <begin position="2"/>
        <end position="47"/>
    </location>
</feature>
<evidence type="ECO:0000313" key="2">
    <source>
        <dbReference type="EMBL" id="OLL24923.1"/>
    </source>
</evidence>